<evidence type="ECO:0000313" key="2">
    <source>
        <dbReference type="EMBL" id="RXJ71728.1"/>
    </source>
</evidence>
<evidence type="ECO:0000256" key="1">
    <source>
        <dbReference type="SAM" id="Phobius"/>
    </source>
</evidence>
<dbReference type="EMBL" id="PEIB01000033">
    <property type="protein sequence ID" value="RXJ71728.1"/>
    <property type="molecule type" value="Genomic_DNA"/>
</dbReference>
<keyword evidence="3" id="KW-1185">Reference proteome</keyword>
<dbReference type="Proteomes" id="UP000290287">
    <property type="component" value="Unassembled WGS sequence"/>
</dbReference>
<dbReference type="RefSeq" id="WP_129123703.1">
    <property type="nucleotide sequence ID" value="NZ_PEIB01000033.1"/>
</dbReference>
<name>A0A4V1LSH6_9GAMM</name>
<feature type="transmembrane region" description="Helical" evidence="1">
    <location>
        <begin position="12"/>
        <end position="43"/>
    </location>
</feature>
<feature type="transmembrane region" description="Helical" evidence="1">
    <location>
        <begin position="91"/>
        <end position="111"/>
    </location>
</feature>
<keyword evidence="1" id="KW-0472">Membrane</keyword>
<feature type="transmembrane region" description="Helical" evidence="1">
    <location>
        <begin position="55"/>
        <end position="76"/>
    </location>
</feature>
<comment type="caution">
    <text evidence="2">The sequence shown here is derived from an EMBL/GenBank/DDBJ whole genome shotgun (WGS) entry which is preliminary data.</text>
</comment>
<keyword evidence="1" id="KW-1133">Transmembrane helix</keyword>
<dbReference type="AlphaFoldDB" id="A0A4V1LSH6"/>
<gene>
    <name evidence="2" type="ORF">CS022_19975</name>
</gene>
<organism evidence="2 3">
    <name type="scientific">Veronia nyctiphanis</name>
    <dbReference type="NCBI Taxonomy" id="1278244"/>
    <lineage>
        <taxon>Bacteria</taxon>
        <taxon>Pseudomonadati</taxon>
        <taxon>Pseudomonadota</taxon>
        <taxon>Gammaproteobacteria</taxon>
        <taxon>Vibrionales</taxon>
        <taxon>Vibrionaceae</taxon>
        <taxon>Veronia</taxon>
    </lineage>
</organism>
<dbReference type="OrthoDB" id="9908130at2"/>
<sequence length="121" mass="13055">MNKKINVGIIGWLVIVLTVAAFLLLFPLSFLWASVYGVVIWAFVKTQKTMLDKGVMVIFSGAIIAVAGKALILATVDPVVVSDSYEIIESLFQMMMLSGGLGGGLISLHVIKEEKNAKRAD</sequence>
<accession>A0A4V1LSH6</accession>
<reference evidence="2 3" key="1">
    <citation type="submission" date="2017-10" db="EMBL/GenBank/DDBJ databases">
        <title>Nyctiphanis sp. nov., isolated from the stomach of the euphausiid Nyctiphanes simplex (Hansen, 1911) in the Gulf of California.</title>
        <authorList>
            <person name="Gomez-Gil B."/>
            <person name="Aguilar-Mendez M."/>
            <person name="Lopez-Cortes A."/>
            <person name="Gomez-Gutierrez J."/>
            <person name="Roque A."/>
            <person name="Lang E."/>
            <person name="Gonzalez-Castillo A."/>
        </authorList>
    </citation>
    <scope>NUCLEOTIDE SEQUENCE [LARGE SCALE GENOMIC DNA]</scope>
    <source>
        <strain evidence="2 3">CAIM 600</strain>
    </source>
</reference>
<proteinExistence type="predicted"/>
<protein>
    <submittedName>
        <fullName evidence="2">Uncharacterized protein</fullName>
    </submittedName>
</protein>
<keyword evidence="1" id="KW-0812">Transmembrane</keyword>
<evidence type="ECO:0000313" key="3">
    <source>
        <dbReference type="Proteomes" id="UP000290287"/>
    </source>
</evidence>